<name>A0ABQ7GPL2_DUNSA</name>
<dbReference type="PANTHER" id="PTHR15678:SF6">
    <property type="entry name" value="BRIDGE-LIKE LIPID TRANSFER PROTEIN FAMILY MEMBER 2"/>
    <property type="match status" value="1"/>
</dbReference>
<dbReference type="EMBL" id="MU069655">
    <property type="protein sequence ID" value="KAF5836548.1"/>
    <property type="molecule type" value="Genomic_DNA"/>
</dbReference>
<gene>
    <name evidence="2" type="ORF">DUNSADRAFT_5785</name>
</gene>
<dbReference type="InterPro" id="IPR045167">
    <property type="entry name" value="Hobbit"/>
</dbReference>
<feature type="region of interest" description="Disordered" evidence="1">
    <location>
        <begin position="1"/>
        <end position="66"/>
    </location>
</feature>
<dbReference type="Pfam" id="PF10344">
    <property type="entry name" value="Hobbit"/>
    <property type="match status" value="1"/>
</dbReference>
<reference evidence="2" key="1">
    <citation type="submission" date="2017-08" db="EMBL/GenBank/DDBJ databases">
        <authorList>
            <person name="Polle J.E."/>
            <person name="Barry K."/>
            <person name="Cushman J."/>
            <person name="Schmutz J."/>
            <person name="Tran D."/>
            <person name="Hathwaick L.T."/>
            <person name="Yim W.C."/>
            <person name="Jenkins J."/>
            <person name="Mckie-Krisberg Z.M."/>
            <person name="Prochnik S."/>
            <person name="Lindquist E."/>
            <person name="Dockter R.B."/>
            <person name="Adam C."/>
            <person name="Molina H."/>
            <person name="Bunkerborg J."/>
            <person name="Jin E."/>
            <person name="Buchheim M."/>
            <person name="Magnuson J."/>
        </authorList>
    </citation>
    <scope>NUCLEOTIDE SEQUENCE</scope>
    <source>
        <strain evidence="2">CCAP 19/18</strain>
    </source>
</reference>
<accession>A0ABQ7GPL2</accession>
<evidence type="ECO:0000313" key="3">
    <source>
        <dbReference type="Proteomes" id="UP000815325"/>
    </source>
</evidence>
<proteinExistence type="predicted"/>
<organism evidence="2 3">
    <name type="scientific">Dunaliella salina</name>
    <name type="common">Green alga</name>
    <name type="synonym">Protococcus salinus</name>
    <dbReference type="NCBI Taxonomy" id="3046"/>
    <lineage>
        <taxon>Eukaryota</taxon>
        <taxon>Viridiplantae</taxon>
        <taxon>Chlorophyta</taxon>
        <taxon>core chlorophytes</taxon>
        <taxon>Chlorophyceae</taxon>
        <taxon>CS clade</taxon>
        <taxon>Chlamydomonadales</taxon>
        <taxon>Dunaliellaceae</taxon>
        <taxon>Dunaliella</taxon>
    </lineage>
</organism>
<evidence type="ECO:0000313" key="2">
    <source>
        <dbReference type="EMBL" id="KAF5836548.1"/>
    </source>
</evidence>
<protein>
    <submittedName>
        <fullName evidence="2">Uncharacterized protein</fullName>
    </submittedName>
</protein>
<dbReference type="PANTHER" id="PTHR15678">
    <property type="entry name" value="ANTIGEN MLAA-22-RELATED"/>
    <property type="match status" value="1"/>
</dbReference>
<evidence type="ECO:0000256" key="1">
    <source>
        <dbReference type="SAM" id="MobiDB-lite"/>
    </source>
</evidence>
<feature type="compositionally biased region" description="Polar residues" evidence="1">
    <location>
        <begin position="48"/>
        <end position="66"/>
    </location>
</feature>
<dbReference type="Proteomes" id="UP000815325">
    <property type="component" value="Unassembled WGS sequence"/>
</dbReference>
<sequence>MYDATMDNQSDDGRSDDGSRFKNFLGGGSPLSRSSSSSDSGSSSSSGQTASEYESQRTSKTPDSLLNSKEVTGYMLACRKIAAGVAGNVKSALGTSSTGGPLWVAYEADPGYTPFATAAATAAKAAGLASYESGGFGDEGVGSYGSAGGMTSHGVSETEGVQAAEGQCAPASSGHTHTHKPKLAHQAHLSNTVCELDPPSQGMLWQRLTGISLDLALGDVSVRLGVVPEPVMTAGLISLGGSIIRARQQGFPPITFDKIYRVGAYHAASIPTPVKGTRPPMKTYTDLRSEMEDVVASGGMGLEPTIAQVIKAFKRLIPPDNMKPDGTAVSSLPGNPRLRQSDKMRYVWRGCARLGINRMKLIFGTRPVAQPLPQHDPHVVLTSNTLYFCLQGRYGVFLSDGDCPMHACLARLAQVFLYAGRVW</sequence>
<comment type="caution">
    <text evidence="2">The sequence shown here is derived from an EMBL/GenBank/DDBJ whole genome shotgun (WGS) entry which is preliminary data.</text>
</comment>
<feature type="compositionally biased region" description="Basic and acidic residues" evidence="1">
    <location>
        <begin position="11"/>
        <end position="20"/>
    </location>
</feature>
<keyword evidence="3" id="KW-1185">Reference proteome</keyword>
<feature type="compositionally biased region" description="Low complexity" evidence="1">
    <location>
        <begin position="30"/>
        <end position="47"/>
    </location>
</feature>